<keyword evidence="1" id="KW-1133">Transmembrane helix</keyword>
<evidence type="ECO:0000313" key="3">
    <source>
        <dbReference type="Proteomes" id="UP001307849"/>
    </source>
</evidence>
<accession>A0AAN8MYK7</accession>
<proteinExistence type="predicted"/>
<name>A0AAN8MYK7_9PEZI</name>
<gene>
    <name evidence="2" type="ORF">TWF506_003028</name>
</gene>
<dbReference type="EMBL" id="JAVHJM010000011">
    <property type="protein sequence ID" value="KAK6502446.1"/>
    <property type="molecule type" value="Genomic_DNA"/>
</dbReference>
<reference evidence="2 3" key="1">
    <citation type="submission" date="2019-10" db="EMBL/GenBank/DDBJ databases">
        <authorList>
            <person name="Palmer J.M."/>
        </authorList>
    </citation>
    <scope>NUCLEOTIDE SEQUENCE [LARGE SCALE GENOMIC DNA]</scope>
    <source>
        <strain evidence="2 3">TWF506</strain>
    </source>
</reference>
<evidence type="ECO:0000313" key="2">
    <source>
        <dbReference type="EMBL" id="KAK6502446.1"/>
    </source>
</evidence>
<feature type="transmembrane region" description="Helical" evidence="1">
    <location>
        <begin position="177"/>
        <end position="195"/>
    </location>
</feature>
<feature type="transmembrane region" description="Helical" evidence="1">
    <location>
        <begin position="139"/>
        <end position="157"/>
    </location>
</feature>
<keyword evidence="1" id="KW-0812">Transmembrane</keyword>
<sequence>MPTIGWIRIQRHKLATTAIAVAVELQPFGFLGLEVCFTDLEIPRCHVKDKDWHERIERLVFHPRRGDNRDGTTATLTRSVGYWLLRQIYCLRTVEIVAIPSPQNGNYHRIQFDGINHSRLGVVQTCYHNSERLVFHVKIMLGQHIAFFVIIYFIYIYKESVEIYTSEKPPNGLAGAVFKIFLVVMASLGAIYSALAGTF</sequence>
<evidence type="ECO:0000256" key="1">
    <source>
        <dbReference type="SAM" id="Phobius"/>
    </source>
</evidence>
<comment type="caution">
    <text evidence="2">The sequence shown here is derived from an EMBL/GenBank/DDBJ whole genome shotgun (WGS) entry which is preliminary data.</text>
</comment>
<protein>
    <submittedName>
        <fullName evidence="2">Uncharacterized protein</fullName>
    </submittedName>
</protein>
<organism evidence="2 3">
    <name type="scientific">Arthrobotrys conoides</name>
    <dbReference type="NCBI Taxonomy" id="74498"/>
    <lineage>
        <taxon>Eukaryota</taxon>
        <taxon>Fungi</taxon>
        <taxon>Dikarya</taxon>
        <taxon>Ascomycota</taxon>
        <taxon>Pezizomycotina</taxon>
        <taxon>Orbiliomycetes</taxon>
        <taxon>Orbiliales</taxon>
        <taxon>Orbiliaceae</taxon>
        <taxon>Arthrobotrys</taxon>
    </lineage>
</organism>
<keyword evidence="3" id="KW-1185">Reference proteome</keyword>
<dbReference type="Proteomes" id="UP001307849">
    <property type="component" value="Unassembled WGS sequence"/>
</dbReference>
<dbReference type="AlphaFoldDB" id="A0AAN8MYK7"/>
<keyword evidence="1" id="KW-0472">Membrane</keyword>